<feature type="repeat" description="WD" evidence="3">
    <location>
        <begin position="1062"/>
        <end position="1097"/>
    </location>
</feature>
<dbReference type="RefSeq" id="WP_131334817.1">
    <property type="nucleotide sequence ID" value="NZ_SJJZ01000001.1"/>
</dbReference>
<feature type="repeat" description="WD" evidence="3">
    <location>
        <begin position="931"/>
        <end position="962"/>
    </location>
</feature>
<keyword evidence="6" id="KW-1185">Reference proteome</keyword>
<feature type="repeat" description="WD" evidence="3">
    <location>
        <begin position="1198"/>
        <end position="1231"/>
    </location>
</feature>
<feature type="repeat" description="WD" evidence="3">
    <location>
        <begin position="1152"/>
        <end position="1193"/>
    </location>
</feature>
<dbReference type="CDD" id="cd00093">
    <property type="entry name" value="HTH_XRE"/>
    <property type="match status" value="1"/>
</dbReference>
<evidence type="ECO:0000313" key="5">
    <source>
        <dbReference type="EMBL" id="TCC10403.1"/>
    </source>
</evidence>
<keyword evidence="2" id="KW-0677">Repeat</keyword>
<dbReference type="InterPro" id="IPR019775">
    <property type="entry name" value="WD40_repeat_CS"/>
</dbReference>
<dbReference type="SUPFAM" id="SSF52540">
    <property type="entry name" value="P-loop containing nucleoside triphosphate hydrolases"/>
    <property type="match status" value="1"/>
</dbReference>
<dbReference type="InterPro" id="IPR027417">
    <property type="entry name" value="P-loop_NTPase"/>
</dbReference>
<name>A0A4R0HIV0_9ACTN</name>
<dbReference type="Pfam" id="PF00400">
    <property type="entry name" value="WD40"/>
    <property type="match status" value="11"/>
</dbReference>
<dbReference type="PROSITE" id="PS50082">
    <property type="entry name" value="WD_REPEATS_2"/>
    <property type="match status" value="11"/>
</dbReference>
<feature type="repeat" description="WD" evidence="3">
    <location>
        <begin position="1243"/>
        <end position="1284"/>
    </location>
</feature>
<evidence type="ECO:0000259" key="4">
    <source>
        <dbReference type="Pfam" id="PF20703"/>
    </source>
</evidence>
<feature type="repeat" description="WD" evidence="3">
    <location>
        <begin position="753"/>
        <end position="794"/>
    </location>
</feature>
<evidence type="ECO:0000313" key="6">
    <source>
        <dbReference type="Proteomes" id="UP000292346"/>
    </source>
</evidence>
<dbReference type="PANTHER" id="PTHR19848">
    <property type="entry name" value="WD40 REPEAT PROTEIN"/>
    <property type="match status" value="1"/>
</dbReference>
<reference evidence="5 6" key="1">
    <citation type="submission" date="2019-02" db="EMBL/GenBank/DDBJ databases">
        <title>Kribbella capetownensis sp. nov. and Kribbella speibonae sp. nov., isolated from soil.</title>
        <authorList>
            <person name="Curtis S.M."/>
            <person name="Norton I."/>
            <person name="Everest G.J."/>
            <person name="Meyers P.R."/>
        </authorList>
    </citation>
    <scope>NUCLEOTIDE SEQUENCE [LARGE SCALE GENOMIC DNA]</scope>
    <source>
        <strain evidence="5 6">KCTC 29219</strain>
    </source>
</reference>
<organism evidence="5 6">
    <name type="scientific">Kribbella soli</name>
    <dbReference type="NCBI Taxonomy" id="1124743"/>
    <lineage>
        <taxon>Bacteria</taxon>
        <taxon>Bacillati</taxon>
        <taxon>Actinomycetota</taxon>
        <taxon>Actinomycetes</taxon>
        <taxon>Propionibacteriales</taxon>
        <taxon>Kribbellaceae</taxon>
        <taxon>Kribbella</taxon>
    </lineage>
</organism>
<keyword evidence="1 3" id="KW-0853">WD repeat</keyword>
<dbReference type="PROSITE" id="PS50294">
    <property type="entry name" value="WD_REPEATS_REGION"/>
    <property type="match status" value="8"/>
</dbReference>
<comment type="caution">
    <text evidence="5">The sequence shown here is derived from an EMBL/GenBank/DDBJ whole genome shotgun (WGS) entry which is preliminary data.</text>
</comment>
<dbReference type="Gene3D" id="2.130.10.10">
    <property type="entry name" value="YVTN repeat-like/Quinoprotein amine dehydrogenase"/>
    <property type="match status" value="4"/>
</dbReference>
<dbReference type="InterPro" id="IPR049052">
    <property type="entry name" value="nSTAND1"/>
</dbReference>
<dbReference type="OrthoDB" id="134501at2"/>
<dbReference type="CDD" id="cd00267">
    <property type="entry name" value="ABC_ATPase"/>
    <property type="match status" value="1"/>
</dbReference>
<dbReference type="Pfam" id="PF13560">
    <property type="entry name" value="HTH_31"/>
    <property type="match status" value="1"/>
</dbReference>
<dbReference type="EMBL" id="SJJZ01000001">
    <property type="protein sequence ID" value="TCC10403.1"/>
    <property type="molecule type" value="Genomic_DNA"/>
</dbReference>
<dbReference type="InterPro" id="IPR001387">
    <property type="entry name" value="Cro/C1-type_HTH"/>
</dbReference>
<feature type="repeat" description="WD" evidence="3">
    <location>
        <begin position="799"/>
        <end position="840"/>
    </location>
</feature>
<evidence type="ECO:0000256" key="3">
    <source>
        <dbReference type="PROSITE-ProRule" id="PRU00221"/>
    </source>
</evidence>
<dbReference type="Pfam" id="PF20703">
    <property type="entry name" value="nSTAND1"/>
    <property type="match status" value="1"/>
</dbReference>
<sequence length="1311" mass="139678">MSQVNEHDLSLPERVRNRSDFAHELRTLRLSAGLSVRELAGRVNARHATSTIGEWFAGRSVPAISSRDLFVNVLRACGVGSDEAVAEWVQVWQLVQRAPGPRSGHEPYRGLASFQPEDADWFFGREALTERVVVKLSELHAAGGGLQIVVGASGSGKSSLLRAGVIPALTTHAAPGRPVWPLILMTPGADPIQELAVALTARSAESAGDLAALLRSDPVQGMVRGTRTAAEESDRLLVVVDQFEELFTLCADEKERATFIAALVAATGSPAQALDWRPPVAAVIVLGMRADFYPHALAYPDLARTLQEAQFVVGPLSEPDLRRAIVEPANKANLGISDGLVELVLRDLAPAAAARGDDPSQVGALPLMSHALLATWEGRRRGQLTVDSYLSTGGIEGAVARTADAAYGELTHAERVIARRLFLRLVNLGDETADTRRKVGRAELEDSGDGVPDLARRQVIERFVERRLLTADSDSIEISHEALLTAWPRLRSWIEADRDGLRLQRQLASAAREWQDNDRDPGSLYRGGRLDAARERGRDAELTPMERDFLAASNELEEAEKRSGRRRTRRLQRLVAALAVLFLVAVALSGYSYQKRETSNRERDLAFSRQVAGAADRLRATDPALAAQLSLSAYRIAPTMEARSSLVNSTGAPSATRIVRASRGPQNVVLTPDGHTMIGVGAGPSDTAILIWDITDPRTPRSLGSPLTDHTKPIFGLAVSPDGRLLATGGMDRTIRLWNISVPAHPVSLGVVPSGPSSTVYSLAFSPDGARLAAGSADRTLRIWDVTDPTHAQPLGPPLVTAAGPVQSVVFSPDSTVMAAADATGVLRLWDAKESRRPRLVGQVQTGQVQLNTLAFAPDSKVLAVGGAKGLLQLWDVTEPRTAVRVRSSIKVPDNWVNAVSFSPDGRMLAVGSSDNLAQVWEVASGRLVASLPHTEPVSTVRFLRDERTLVTSGSDGVARLWVTPGPVMTGATAAVAATAFTPDGRSLAIFGGRVSQWDVTDPQAPVPQTEALEPLPGGDPISGAGTLSPDGKILVAGTFGTSVLAWDVTDWKRPRRLGAPLTGPTALVESLAFSADGRLLASGDDAGKVHLWEMASTGRPGAVPAGLDAGNIVNMIAFSPERRLLSAVTADGLICLWDLTDPRRPISFEPIKGSADLLYSVAFSVDGHTLATGSADGTVRLWDVTNPDRVKPLGEPLTGPDGTVSSVAFGPDSRTLAATTRAGQVWLWDVAVPLHPSTVAILAASSAAVWSVGFSPDGHTVATGGSDRTVRMWETDPTRAAALVCAVGGDRITEDEWRKYVPGVPYRQAC</sequence>
<dbReference type="InterPro" id="IPR020472">
    <property type="entry name" value="WD40_PAC1"/>
</dbReference>
<gene>
    <name evidence="5" type="ORF">E0H45_03495</name>
</gene>
<protein>
    <recommendedName>
        <fullName evidence="4">Novel STAND NTPase 1 domain-containing protein</fullName>
    </recommendedName>
</protein>
<dbReference type="PRINTS" id="PR00320">
    <property type="entry name" value="GPROTEINBRPT"/>
</dbReference>
<dbReference type="PANTHER" id="PTHR19848:SF8">
    <property type="entry name" value="F-BOX AND WD REPEAT DOMAIN CONTAINING 7"/>
    <property type="match status" value="1"/>
</dbReference>
<evidence type="ECO:0000256" key="2">
    <source>
        <dbReference type="ARBA" id="ARBA00022737"/>
    </source>
</evidence>
<dbReference type="InterPro" id="IPR036322">
    <property type="entry name" value="WD40_repeat_dom_sf"/>
</dbReference>
<dbReference type="InterPro" id="IPR015943">
    <property type="entry name" value="WD40/YVTN_repeat-like_dom_sf"/>
</dbReference>
<dbReference type="PROSITE" id="PS00678">
    <property type="entry name" value="WD_REPEATS_1"/>
    <property type="match status" value="4"/>
</dbReference>
<dbReference type="CDD" id="cd00200">
    <property type="entry name" value="WD40"/>
    <property type="match status" value="2"/>
</dbReference>
<feature type="repeat" description="WD" evidence="3">
    <location>
        <begin position="890"/>
        <end position="931"/>
    </location>
</feature>
<feature type="domain" description="Novel STAND NTPase 1" evidence="4">
    <location>
        <begin position="107"/>
        <end position="521"/>
    </location>
</feature>
<proteinExistence type="predicted"/>
<feature type="repeat" description="WD" evidence="3">
    <location>
        <begin position="1114"/>
        <end position="1148"/>
    </location>
</feature>
<dbReference type="Proteomes" id="UP000292346">
    <property type="component" value="Unassembled WGS sequence"/>
</dbReference>
<accession>A0A4R0HIV0</accession>
<feature type="repeat" description="WD" evidence="3">
    <location>
        <begin position="707"/>
        <end position="741"/>
    </location>
</feature>
<evidence type="ECO:0000256" key="1">
    <source>
        <dbReference type="ARBA" id="ARBA00022574"/>
    </source>
</evidence>
<dbReference type="SUPFAM" id="SSF50978">
    <property type="entry name" value="WD40 repeat-like"/>
    <property type="match status" value="2"/>
</dbReference>
<dbReference type="SMART" id="SM00320">
    <property type="entry name" value="WD40"/>
    <property type="match status" value="13"/>
</dbReference>
<dbReference type="InterPro" id="IPR001680">
    <property type="entry name" value="WD40_rpt"/>
</dbReference>
<feature type="repeat" description="WD" evidence="3">
    <location>
        <begin position="844"/>
        <end position="885"/>
    </location>
</feature>